<comment type="caution">
    <text evidence="1">The sequence shown here is derived from an EMBL/GenBank/DDBJ whole genome shotgun (WGS) entry which is preliminary data.</text>
</comment>
<keyword evidence="2" id="KW-1185">Reference proteome</keyword>
<dbReference type="Proteomes" id="UP000814140">
    <property type="component" value="Unassembled WGS sequence"/>
</dbReference>
<accession>A0ACB8T7Y7</accession>
<name>A0ACB8T7Y7_9AGAM</name>
<organism evidence="1 2">
    <name type="scientific">Artomyces pyxidatus</name>
    <dbReference type="NCBI Taxonomy" id="48021"/>
    <lineage>
        <taxon>Eukaryota</taxon>
        <taxon>Fungi</taxon>
        <taxon>Dikarya</taxon>
        <taxon>Basidiomycota</taxon>
        <taxon>Agaricomycotina</taxon>
        <taxon>Agaricomycetes</taxon>
        <taxon>Russulales</taxon>
        <taxon>Auriscalpiaceae</taxon>
        <taxon>Artomyces</taxon>
    </lineage>
</organism>
<gene>
    <name evidence="1" type="ORF">BV25DRAFT_1914050</name>
</gene>
<proteinExistence type="predicted"/>
<reference evidence="1" key="1">
    <citation type="submission" date="2021-03" db="EMBL/GenBank/DDBJ databases">
        <authorList>
            <consortium name="DOE Joint Genome Institute"/>
            <person name="Ahrendt S."/>
            <person name="Looney B.P."/>
            <person name="Miyauchi S."/>
            <person name="Morin E."/>
            <person name="Drula E."/>
            <person name="Courty P.E."/>
            <person name="Chicoki N."/>
            <person name="Fauchery L."/>
            <person name="Kohler A."/>
            <person name="Kuo A."/>
            <person name="Labutti K."/>
            <person name="Pangilinan J."/>
            <person name="Lipzen A."/>
            <person name="Riley R."/>
            <person name="Andreopoulos W."/>
            <person name="He G."/>
            <person name="Johnson J."/>
            <person name="Barry K.W."/>
            <person name="Grigoriev I.V."/>
            <person name="Nagy L."/>
            <person name="Hibbett D."/>
            <person name="Henrissat B."/>
            <person name="Matheny P.B."/>
            <person name="Labbe J."/>
            <person name="Martin F."/>
        </authorList>
    </citation>
    <scope>NUCLEOTIDE SEQUENCE</scope>
    <source>
        <strain evidence="1">HHB10654</strain>
    </source>
</reference>
<sequence length="250" mass="27790">MSFCEHCVKGVRHEGTPEGTYETIKGIRTYVAKPAGDYPKDKAVIYLTDIFGLELVNNTLLVDGFAQNGFQIYSPDLFEGDPAPANLLDKEGQPFDVWAWFGVHNPDRTGARVKTIIDGLKERGITKFAATGYCYGARLVFDLAFEHIISVSAIAHPSHLEPEDLDKYAEVSKAPLLINAAEVDWQFPKEKQDKAGTLFGDGKFAPGYKLAYFPGTEHGFAVRGDLSKQEVKSAKETAFQNTVEWFIKYL</sequence>
<reference evidence="1" key="2">
    <citation type="journal article" date="2022" name="New Phytol.">
        <title>Evolutionary transition to the ectomycorrhizal habit in the genomes of a hyperdiverse lineage of mushroom-forming fungi.</title>
        <authorList>
            <person name="Looney B."/>
            <person name="Miyauchi S."/>
            <person name="Morin E."/>
            <person name="Drula E."/>
            <person name="Courty P.E."/>
            <person name="Kohler A."/>
            <person name="Kuo A."/>
            <person name="LaButti K."/>
            <person name="Pangilinan J."/>
            <person name="Lipzen A."/>
            <person name="Riley R."/>
            <person name="Andreopoulos W."/>
            <person name="He G."/>
            <person name="Johnson J."/>
            <person name="Nolan M."/>
            <person name="Tritt A."/>
            <person name="Barry K.W."/>
            <person name="Grigoriev I.V."/>
            <person name="Nagy L.G."/>
            <person name="Hibbett D."/>
            <person name="Henrissat B."/>
            <person name="Matheny P.B."/>
            <person name="Labbe J."/>
            <person name="Martin F.M."/>
        </authorList>
    </citation>
    <scope>NUCLEOTIDE SEQUENCE</scope>
    <source>
        <strain evidence="1">HHB10654</strain>
    </source>
</reference>
<dbReference type="EMBL" id="MU277197">
    <property type="protein sequence ID" value="KAI0064894.1"/>
    <property type="molecule type" value="Genomic_DNA"/>
</dbReference>
<evidence type="ECO:0000313" key="1">
    <source>
        <dbReference type="EMBL" id="KAI0064894.1"/>
    </source>
</evidence>
<evidence type="ECO:0000313" key="2">
    <source>
        <dbReference type="Proteomes" id="UP000814140"/>
    </source>
</evidence>
<protein>
    <submittedName>
        <fullName evidence="1">Alpha/beta-hydrolase</fullName>
    </submittedName>
</protein>